<accession>A0A0C9U9Z2</accession>
<feature type="domain" description="DUF6570" evidence="1">
    <location>
        <begin position="29"/>
        <end position="162"/>
    </location>
</feature>
<evidence type="ECO:0000259" key="1">
    <source>
        <dbReference type="Pfam" id="PF20209"/>
    </source>
</evidence>
<evidence type="ECO:0000313" key="2">
    <source>
        <dbReference type="EMBL" id="KIJ25887.1"/>
    </source>
</evidence>
<dbReference type="InterPro" id="IPR046700">
    <property type="entry name" value="DUF6570"/>
</dbReference>
<dbReference type="EMBL" id="KN837394">
    <property type="protein sequence ID" value="KIJ25887.1"/>
    <property type="molecule type" value="Genomic_DNA"/>
</dbReference>
<protein>
    <recommendedName>
        <fullName evidence="1">DUF6570 domain-containing protein</fullName>
    </recommendedName>
</protein>
<gene>
    <name evidence="2" type="ORF">M422DRAFT_192898</name>
</gene>
<dbReference type="OrthoDB" id="3257061at2759"/>
<dbReference type="Proteomes" id="UP000054279">
    <property type="component" value="Unassembled WGS sequence"/>
</dbReference>
<feature type="non-terminal residue" evidence="2">
    <location>
        <position position="181"/>
    </location>
</feature>
<dbReference type="AlphaFoldDB" id="A0A0C9U9Z2"/>
<proteinExistence type="predicted"/>
<dbReference type="HOGENOM" id="CLU_090397_2_0_1"/>
<reference evidence="2 3" key="1">
    <citation type="submission" date="2014-06" db="EMBL/GenBank/DDBJ databases">
        <title>Evolutionary Origins and Diversification of the Mycorrhizal Mutualists.</title>
        <authorList>
            <consortium name="DOE Joint Genome Institute"/>
            <consortium name="Mycorrhizal Genomics Consortium"/>
            <person name="Kohler A."/>
            <person name="Kuo A."/>
            <person name="Nagy L.G."/>
            <person name="Floudas D."/>
            <person name="Copeland A."/>
            <person name="Barry K.W."/>
            <person name="Cichocki N."/>
            <person name="Veneault-Fourrey C."/>
            <person name="LaButti K."/>
            <person name="Lindquist E.A."/>
            <person name="Lipzen A."/>
            <person name="Lundell T."/>
            <person name="Morin E."/>
            <person name="Murat C."/>
            <person name="Riley R."/>
            <person name="Ohm R."/>
            <person name="Sun H."/>
            <person name="Tunlid A."/>
            <person name="Henrissat B."/>
            <person name="Grigoriev I.V."/>
            <person name="Hibbett D.S."/>
            <person name="Martin F."/>
        </authorList>
    </citation>
    <scope>NUCLEOTIDE SEQUENCE [LARGE SCALE GENOMIC DNA]</scope>
    <source>
        <strain evidence="2 3">SS14</strain>
    </source>
</reference>
<organism evidence="2 3">
    <name type="scientific">Sphaerobolus stellatus (strain SS14)</name>
    <dbReference type="NCBI Taxonomy" id="990650"/>
    <lineage>
        <taxon>Eukaryota</taxon>
        <taxon>Fungi</taxon>
        <taxon>Dikarya</taxon>
        <taxon>Basidiomycota</taxon>
        <taxon>Agaricomycotina</taxon>
        <taxon>Agaricomycetes</taxon>
        <taxon>Phallomycetidae</taxon>
        <taxon>Geastrales</taxon>
        <taxon>Sphaerobolaceae</taxon>
        <taxon>Sphaerobolus</taxon>
    </lineage>
</organism>
<evidence type="ECO:0000313" key="3">
    <source>
        <dbReference type="Proteomes" id="UP000054279"/>
    </source>
</evidence>
<sequence length="181" mass="20207">MDKDGVFSVSNGVGIDLCGECHSALVQARVPKFALKNGLYRGHLPPQFADLTWIEEMVCSIYRNTAFVIRLFDSSSESVPRVFKGNTCAHEMNFLSTAKCLPRTPEDINGMISVVLVGTNKFDPAKACDIFNVRRSKIRDFLAWLQAHNLLYRDIPLHDDIIDLYPEDGLLPGLADAVIHN</sequence>
<dbReference type="Pfam" id="PF20209">
    <property type="entry name" value="DUF6570"/>
    <property type="match status" value="1"/>
</dbReference>
<name>A0A0C9U9Z2_SPHS4</name>
<keyword evidence="3" id="KW-1185">Reference proteome</keyword>